<evidence type="ECO:0000313" key="3">
    <source>
        <dbReference type="Proteomes" id="UP000799757"/>
    </source>
</evidence>
<accession>A0A6A6WT13</accession>
<organism evidence="2 3">
    <name type="scientific">Melanomma pulvis-pyrius CBS 109.77</name>
    <dbReference type="NCBI Taxonomy" id="1314802"/>
    <lineage>
        <taxon>Eukaryota</taxon>
        <taxon>Fungi</taxon>
        <taxon>Dikarya</taxon>
        <taxon>Ascomycota</taxon>
        <taxon>Pezizomycotina</taxon>
        <taxon>Dothideomycetes</taxon>
        <taxon>Pleosporomycetidae</taxon>
        <taxon>Pleosporales</taxon>
        <taxon>Melanommataceae</taxon>
        <taxon>Melanomma</taxon>
    </lineage>
</organism>
<keyword evidence="3" id="KW-1185">Reference proteome</keyword>
<dbReference type="EMBL" id="MU002366">
    <property type="protein sequence ID" value="KAF2787058.1"/>
    <property type="molecule type" value="Genomic_DNA"/>
</dbReference>
<feature type="region of interest" description="Disordered" evidence="1">
    <location>
        <begin position="33"/>
        <end position="56"/>
    </location>
</feature>
<evidence type="ECO:0000313" key="2">
    <source>
        <dbReference type="EMBL" id="KAF2787058.1"/>
    </source>
</evidence>
<feature type="compositionally biased region" description="Basic and acidic residues" evidence="1">
    <location>
        <begin position="36"/>
        <end position="56"/>
    </location>
</feature>
<gene>
    <name evidence="2" type="ORF">K505DRAFT_367678</name>
</gene>
<dbReference type="AlphaFoldDB" id="A0A6A6WT13"/>
<dbReference type="Proteomes" id="UP000799757">
    <property type="component" value="Unassembled WGS sequence"/>
</dbReference>
<name>A0A6A6WT13_9PLEO</name>
<reference evidence="2" key="1">
    <citation type="journal article" date="2020" name="Stud. Mycol.">
        <title>101 Dothideomycetes genomes: a test case for predicting lifestyles and emergence of pathogens.</title>
        <authorList>
            <person name="Haridas S."/>
            <person name="Albert R."/>
            <person name="Binder M."/>
            <person name="Bloem J."/>
            <person name="Labutti K."/>
            <person name="Salamov A."/>
            <person name="Andreopoulos B."/>
            <person name="Baker S."/>
            <person name="Barry K."/>
            <person name="Bills G."/>
            <person name="Bluhm B."/>
            <person name="Cannon C."/>
            <person name="Castanera R."/>
            <person name="Culley D."/>
            <person name="Daum C."/>
            <person name="Ezra D."/>
            <person name="Gonzalez J."/>
            <person name="Henrissat B."/>
            <person name="Kuo A."/>
            <person name="Liang C."/>
            <person name="Lipzen A."/>
            <person name="Lutzoni F."/>
            <person name="Magnuson J."/>
            <person name="Mondo S."/>
            <person name="Nolan M."/>
            <person name="Ohm R."/>
            <person name="Pangilinan J."/>
            <person name="Park H.-J."/>
            <person name="Ramirez L."/>
            <person name="Alfaro M."/>
            <person name="Sun H."/>
            <person name="Tritt A."/>
            <person name="Yoshinaga Y."/>
            <person name="Zwiers L.-H."/>
            <person name="Turgeon B."/>
            <person name="Goodwin S."/>
            <person name="Spatafora J."/>
            <person name="Crous P."/>
            <person name="Grigoriev I."/>
        </authorList>
    </citation>
    <scope>NUCLEOTIDE SEQUENCE</scope>
    <source>
        <strain evidence="2">CBS 109.77</strain>
    </source>
</reference>
<protein>
    <submittedName>
        <fullName evidence="2">Uncharacterized protein</fullName>
    </submittedName>
</protein>
<sequence length="145" mass="16024">MPKRKLDDSLYLEDGEPDKLPVRKDGMILTRHKKSTDRSAELADASAKLRDSHETTTKLRAAEQKYRRTGRVTSTAILEAPGVLGGLALADSTLLKDMFPVQSPSNLTDDFELEAGLEATGPPLRQCETETSDQLNLCQHFQQAL</sequence>
<evidence type="ECO:0000256" key="1">
    <source>
        <dbReference type="SAM" id="MobiDB-lite"/>
    </source>
</evidence>
<proteinExistence type="predicted"/>